<dbReference type="Proteomes" id="UP000309848">
    <property type="component" value="Unassembled WGS sequence"/>
</dbReference>
<dbReference type="Pfam" id="PF02776">
    <property type="entry name" value="TPP_enzyme_N"/>
    <property type="match status" value="1"/>
</dbReference>
<dbReference type="PANTHER" id="PTHR18968:SF142">
    <property type="entry name" value="ACETOLACTATE SYNTHASE"/>
    <property type="match status" value="1"/>
</dbReference>
<protein>
    <submittedName>
        <fullName evidence="7">Thiamine pyrophosphate-binding protein</fullName>
    </submittedName>
</protein>
<dbReference type="GO" id="GO:0009099">
    <property type="term" value="P:L-valine biosynthetic process"/>
    <property type="evidence" value="ECO:0007669"/>
    <property type="project" value="TreeGrafter"/>
</dbReference>
<dbReference type="GO" id="GO:0000287">
    <property type="term" value="F:magnesium ion binding"/>
    <property type="evidence" value="ECO:0007669"/>
    <property type="project" value="InterPro"/>
</dbReference>
<dbReference type="Pfam" id="PF00205">
    <property type="entry name" value="TPP_enzyme_M"/>
    <property type="match status" value="1"/>
</dbReference>
<dbReference type="GO" id="GO:0003984">
    <property type="term" value="F:acetolactate synthase activity"/>
    <property type="evidence" value="ECO:0007669"/>
    <property type="project" value="TreeGrafter"/>
</dbReference>
<dbReference type="AlphaFoldDB" id="A0A4V3QVA7"/>
<dbReference type="FunFam" id="3.40.50.970:FF:000007">
    <property type="entry name" value="Acetolactate synthase"/>
    <property type="match status" value="1"/>
</dbReference>
<reference evidence="7 8" key="1">
    <citation type="submission" date="2019-04" db="EMBL/GenBank/DDBJ databases">
        <title>Sphingomonas psychrotolerans sp. nov., isolated from soil in the Tianshan Mountains, Xinjiang, China.</title>
        <authorList>
            <person name="Luo Y."/>
            <person name="Sheng H."/>
        </authorList>
    </citation>
    <scope>NUCLEOTIDE SEQUENCE [LARGE SCALE GENOMIC DNA]</scope>
    <source>
        <strain evidence="7 8">KIS18-15</strain>
    </source>
</reference>
<dbReference type="OrthoDB" id="4494979at2"/>
<comment type="similarity">
    <text evidence="1 3">Belongs to the TPP enzyme family.</text>
</comment>
<evidence type="ECO:0000256" key="3">
    <source>
        <dbReference type="RuleBase" id="RU362132"/>
    </source>
</evidence>
<dbReference type="Pfam" id="PF02775">
    <property type="entry name" value="TPP_enzyme_C"/>
    <property type="match status" value="1"/>
</dbReference>
<dbReference type="InterPro" id="IPR012000">
    <property type="entry name" value="Thiamin_PyroP_enz_cen_dom"/>
</dbReference>
<sequence length="609" mass="65431">METMTQVKLANWVADTLAARGIDHVFMLTGGGAMHLNHALGTHPGLATIFTHHEQALAMAAEAYYRLTNKLAVVNVTSGPGGTNAITGVYGAHVDSIGMLVISGQVKTETTVRATGLPLRQFGDQELDIEPIVRPITKYATMVTDPLTIRYHLEKALYLATSGRPGPVWLDIPLDVQAAKIDPAQLAGFDPAELDEPWKATDLKAAAAAILERLAAAERPVVFAGGGVRLSGAYADFLRLIEKLGVPVVTGWNAHDVLWNAHPLYAGRPGTVGDRGGNMVTQSADLLLVLGSRLNIRQVSYNWKTFAREAYKIWVDIDPVELRKPTVIPDMPVVADLADLIPALLEAPYQGPTAAHDAWLLWSRERVRNFPTVLPEYRDHGPAVHPYVAMDALFAQLGEDDVIVTGNGSACVVSFQAAEIKRGQRLWTNSGCATMGYDLPAAIGVCAATGGNQRVIAIAGDGSIMMNLQEMQTIAGYGLPVKVFLINNNGYVSIFQTHRNFFNGVEVGGGPKSNVTFPDFGKVAAAFGFGYFRAASHDELPGAIEAALAAEGPVVCEIFVDEHVAFAPKLGAKAHPDGRITSPALEDLSPFLPREVLRANMRIALLEEE</sequence>
<feature type="domain" description="Thiamine pyrophosphate enzyme N-terminal TPP-binding" evidence="6">
    <location>
        <begin position="8"/>
        <end position="112"/>
    </location>
</feature>
<evidence type="ECO:0000256" key="2">
    <source>
        <dbReference type="ARBA" id="ARBA00023052"/>
    </source>
</evidence>
<dbReference type="InterPro" id="IPR011766">
    <property type="entry name" value="TPP_enzyme_TPP-bd"/>
</dbReference>
<evidence type="ECO:0000313" key="7">
    <source>
        <dbReference type="EMBL" id="TGX37972.1"/>
    </source>
</evidence>
<feature type="domain" description="Thiamine pyrophosphate enzyme central" evidence="4">
    <location>
        <begin position="208"/>
        <end position="344"/>
    </location>
</feature>
<dbReference type="GO" id="GO:0005948">
    <property type="term" value="C:acetolactate synthase complex"/>
    <property type="evidence" value="ECO:0007669"/>
    <property type="project" value="TreeGrafter"/>
</dbReference>
<gene>
    <name evidence="7" type="ORF">E5A74_19625</name>
</gene>
<proteinExistence type="inferred from homology"/>
<dbReference type="EMBL" id="SRXU01000011">
    <property type="protein sequence ID" value="TGX37972.1"/>
    <property type="molecule type" value="Genomic_DNA"/>
</dbReference>
<evidence type="ECO:0000256" key="1">
    <source>
        <dbReference type="ARBA" id="ARBA00007812"/>
    </source>
</evidence>
<evidence type="ECO:0000313" key="8">
    <source>
        <dbReference type="Proteomes" id="UP000309848"/>
    </source>
</evidence>
<dbReference type="CDD" id="cd00568">
    <property type="entry name" value="TPP_enzymes"/>
    <property type="match status" value="1"/>
</dbReference>
<dbReference type="GO" id="GO:0050660">
    <property type="term" value="F:flavin adenine dinucleotide binding"/>
    <property type="evidence" value="ECO:0007669"/>
    <property type="project" value="TreeGrafter"/>
</dbReference>
<dbReference type="InterPro" id="IPR029035">
    <property type="entry name" value="DHS-like_NAD/FAD-binding_dom"/>
</dbReference>
<organism evidence="7 8">
    <name type="scientific">Sphingomonas naasensis</name>
    <dbReference type="NCBI Taxonomy" id="1344951"/>
    <lineage>
        <taxon>Bacteria</taxon>
        <taxon>Pseudomonadati</taxon>
        <taxon>Pseudomonadota</taxon>
        <taxon>Alphaproteobacteria</taxon>
        <taxon>Sphingomonadales</taxon>
        <taxon>Sphingomonadaceae</taxon>
        <taxon>Sphingomonas</taxon>
    </lineage>
</organism>
<feature type="domain" description="Thiamine pyrophosphate enzyme TPP-binding" evidence="5">
    <location>
        <begin position="408"/>
        <end position="558"/>
    </location>
</feature>
<evidence type="ECO:0000259" key="5">
    <source>
        <dbReference type="Pfam" id="PF02775"/>
    </source>
</evidence>
<evidence type="ECO:0000259" key="6">
    <source>
        <dbReference type="Pfam" id="PF02776"/>
    </source>
</evidence>
<dbReference type="SUPFAM" id="SSF52467">
    <property type="entry name" value="DHS-like NAD/FAD-binding domain"/>
    <property type="match status" value="1"/>
</dbReference>
<comment type="caution">
    <text evidence="7">The sequence shown here is derived from an EMBL/GenBank/DDBJ whole genome shotgun (WGS) entry which is preliminary data.</text>
</comment>
<dbReference type="CDD" id="cd07035">
    <property type="entry name" value="TPP_PYR_POX_like"/>
    <property type="match status" value="1"/>
</dbReference>
<dbReference type="Gene3D" id="3.40.50.1220">
    <property type="entry name" value="TPP-binding domain"/>
    <property type="match status" value="1"/>
</dbReference>
<keyword evidence="2 3" id="KW-0786">Thiamine pyrophosphate</keyword>
<accession>A0A4V3QVA7</accession>
<dbReference type="InterPro" id="IPR012001">
    <property type="entry name" value="Thiamin_PyroP_enz_TPP-bd_dom"/>
</dbReference>
<dbReference type="Gene3D" id="3.40.50.970">
    <property type="match status" value="2"/>
</dbReference>
<dbReference type="InterPro" id="IPR029061">
    <property type="entry name" value="THDP-binding"/>
</dbReference>
<dbReference type="InterPro" id="IPR045229">
    <property type="entry name" value="TPP_enz"/>
</dbReference>
<evidence type="ECO:0000259" key="4">
    <source>
        <dbReference type="Pfam" id="PF00205"/>
    </source>
</evidence>
<dbReference type="GO" id="GO:0009097">
    <property type="term" value="P:isoleucine biosynthetic process"/>
    <property type="evidence" value="ECO:0007669"/>
    <property type="project" value="TreeGrafter"/>
</dbReference>
<dbReference type="GO" id="GO:0030976">
    <property type="term" value="F:thiamine pyrophosphate binding"/>
    <property type="evidence" value="ECO:0007669"/>
    <property type="project" value="InterPro"/>
</dbReference>
<dbReference type="SUPFAM" id="SSF52518">
    <property type="entry name" value="Thiamin diphosphate-binding fold (THDP-binding)"/>
    <property type="match status" value="2"/>
</dbReference>
<keyword evidence="8" id="KW-1185">Reference proteome</keyword>
<name>A0A4V3QVA7_9SPHN</name>
<dbReference type="PANTHER" id="PTHR18968">
    <property type="entry name" value="THIAMINE PYROPHOSPHATE ENZYMES"/>
    <property type="match status" value="1"/>
</dbReference>